<dbReference type="Pfam" id="PF07992">
    <property type="entry name" value="Pyr_redox_2"/>
    <property type="match status" value="1"/>
</dbReference>
<dbReference type="Gene3D" id="3.50.50.60">
    <property type="entry name" value="FAD/NAD(P)-binding domain"/>
    <property type="match status" value="2"/>
</dbReference>
<comment type="similarity">
    <text evidence="2">Belongs to the class-I pyridine nucleotide-disulfide oxidoreductase family.</text>
</comment>
<keyword evidence="9" id="KW-1185">Reference proteome</keyword>
<feature type="domain" description="Pyridine nucleotide-disulphide oxidoreductase dimerisation" evidence="6">
    <location>
        <begin position="343"/>
        <end position="448"/>
    </location>
</feature>
<keyword evidence="3" id="KW-0285">Flavoprotein</keyword>
<organism evidence="8 9">
    <name type="scientific">Solirubrobacter deserti</name>
    <dbReference type="NCBI Taxonomy" id="2282478"/>
    <lineage>
        <taxon>Bacteria</taxon>
        <taxon>Bacillati</taxon>
        <taxon>Actinomycetota</taxon>
        <taxon>Thermoleophilia</taxon>
        <taxon>Solirubrobacterales</taxon>
        <taxon>Solirubrobacteraceae</taxon>
        <taxon>Solirubrobacter</taxon>
    </lineage>
</organism>
<feature type="domain" description="FAD/NAD(P)-binding" evidence="7">
    <location>
        <begin position="4"/>
        <end position="311"/>
    </location>
</feature>
<dbReference type="SUPFAM" id="SSF51905">
    <property type="entry name" value="FAD/NAD(P)-binding domain"/>
    <property type="match status" value="1"/>
</dbReference>
<dbReference type="PANTHER" id="PTHR22912:SF151">
    <property type="entry name" value="DIHYDROLIPOYL DEHYDROGENASE, MITOCHONDRIAL"/>
    <property type="match status" value="1"/>
</dbReference>
<reference evidence="8" key="1">
    <citation type="submission" date="2022-10" db="EMBL/GenBank/DDBJ databases">
        <title>The WGS of Solirubrobacter sp. CPCC 204708.</title>
        <authorList>
            <person name="Jiang Z."/>
        </authorList>
    </citation>
    <scope>NUCLEOTIDE SEQUENCE</scope>
    <source>
        <strain evidence="8">CPCC 204708</strain>
    </source>
</reference>
<dbReference type="SUPFAM" id="SSF55424">
    <property type="entry name" value="FAD/NAD-linked reductases, dimerisation (C-terminal) domain"/>
    <property type="match status" value="1"/>
</dbReference>
<proteinExistence type="inferred from homology"/>
<sequence>MRSFDVVVIGAGPAGEVAAGRLAEKGLSVAIVEDRLVGGECSYWACMPSKALLRPYEALAEVKRIPGAAEAVTGELDAAAVLARRDEIIHDLDDSAQMPWLEDRGIELIRGRAVITGERRVTVGDEELEAKRAVFLATGSLPLMPPIEGLDAIDGAWTNRDATVTKTVPESVVVMGGGVVGVEMSQAFQTLGSQVTLIEGARRLLPNEEEFACIELTEALSKLGVNIRTGRKATKVEQAEDGMVTVHMDDGTTATGEKLLVALGRKPQTEGVGLEQLGLEPGKPVHVDAHMRVAGHEWLYALGDVNGRALFTHMGKYQARVAADHVLGHDHALSHGADGPLSPRVVFTEPQVAAVGHTTETAEQAGLIVDVVTTSTSGNAGGSFYGRDQPGTVQWLVDRERKIIVGCTMTGAEIADFLHAATIAVVGEVPLATLRHAIPSFPTRSEIWLRLDA</sequence>
<dbReference type="Proteomes" id="UP001147700">
    <property type="component" value="Unassembled WGS sequence"/>
</dbReference>
<name>A0ABT4RRH9_9ACTN</name>
<dbReference type="Gene3D" id="3.30.390.30">
    <property type="match status" value="1"/>
</dbReference>
<dbReference type="InterPro" id="IPR016156">
    <property type="entry name" value="FAD/NAD-linked_Rdtase_dimer_sf"/>
</dbReference>
<dbReference type="InterPro" id="IPR001100">
    <property type="entry name" value="Pyr_nuc-diS_OxRdtase"/>
</dbReference>
<dbReference type="EMBL" id="JAPCID010000051">
    <property type="protein sequence ID" value="MDA0141180.1"/>
    <property type="molecule type" value="Genomic_DNA"/>
</dbReference>
<dbReference type="RefSeq" id="WP_202956916.1">
    <property type="nucleotide sequence ID" value="NZ_JAPCID010000051.1"/>
</dbReference>
<evidence type="ECO:0000313" key="9">
    <source>
        <dbReference type="Proteomes" id="UP001147700"/>
    </source>
</evidence>
<evidence type="ECO:0000256" key="4">
    <source>
        <dbReference type="ARBA" id="ARBA00022827"/>
    </source>
</evidence>
<keyword evidence="5" id="KW-0520">NAD</keyword>
<evidence type="ECO:0000256" key="3">
    <source>
        <dbReference type="ARBA" id="ARBA00022630"/>
    </source>
</evidence>
<dbReference type="InterPro" id="IPR004099">
    <property type="entry name" value="Pyr_nucl-diS_OxRdtase_dimer"/>
</dbReference>
<evidence type="ECO:0000256" key="2">
    <source>
        <dbReference type="ARBA" id="ARBA00007532"/>
    </source>
</evidence>
<keyword evidence="4" id="KW-0274">FAD</keyword>
<dbReference type="InterPro" id="IPR050151">
    <property type="entry name" value="Class-I_Pyr_Nuc-Dis_Oxidored"/>
</dbReference>
<comment type="caution">
    <text evidence="8">The sequence shown here is derived from an EMBL/GenBank/DDBJ whole genome shotgun (WGS) entry which is preliminary data.</text>
</comment>
<protein>
    <submittedName>
        <fullName evidence="8">NAD(P)/FAD-dependent oxidoreductase</fullName>
    </submittedName>
</protein>
<evidence type="ECO:0000256" key="1">
    <source>
        <dbReference type="ARBA" id="ARBA00001974"/>
    </source>
</evidence>
<dbReference type="PRINTS" id="PR00368">
    <property type="entry name" value="FADPNR"/>
</dbReference>
<dbReference type="Pfam" id="PF02852">
    <property type="entry name" value="Pyr_redox_dim"/>
    <property type="match status" value="1"/>
</dbReference>
<dbReference type="InterPro" id="IPR036188">
    <property type="entry name" value="FAD/NAD-bd_sf"/>
</dbReference>
<gene>
    <name evidence="8" type="ORF">OJ962_27020</name>
</gene>
<evidence type="ECO:0000259" key="7">
    <source>
        <dbReference type="Pfam" id="PF07992"/>
    </source>
</evidence>
<accession>A0ABT4RRH9</accession>
<dbReference type="PIRSF" id="PIRSF000350">
    <property type="entry name" value="Mercury_reductase_MerA"/>
    <property type="match status" value="1"/>
</dbReference>
<dbReference type="PANTHER" id="PTHR22912">
    <property type="entry name" value="DISULFIDE OXIDOREDUCTASE"/>
    <property type="match status" value="1"/>
</dbReference>
<evidence type="ECO:0000313" key="8">
    <source>
        <dbReference type="EMBL" id="MDA0141180.1"/>
    </source>
</evidence>
<dbReference type="InterPro" id="IPR023753">
    <property type="entry name" value="FAD/NAD-binding_dom"/>
</dbReference>
<comment type="cofactor">
    <cofactor evidence="1">
        <name>FAD</name>
        <dbReference type="ChEBI" id="CHEBI:57692"/>
    </cofactor>
</comment>
<evidence type="ECO:0000259" key="6">
    <source>
        <dbReference type="Pfam" id="PF02852"/>
    </source>
</evidence>
<evidence type="ECO:0000256" key="5">
    <source>
        <dbReference type="ARBA" id="ARBA00023027"/>
    </source>
</evidence>
<dbReference type="PRINTS" id="PR00411">
    <property type="entry name" value="PNDRDTASEI"/>
</dbReference>